<keyword evidence="2" id="KW-1185">Reference proteome</keyword>
<reference evidence="1" key="1">
    <citation type="submission" date="2023-07" db="EMBL/GenBank/DDBJ databases">
        <authorList>
            <consortium name="AG Swart"/>
            <person name="Singh M."/>
            <person name="Singh A."/>
            <person name="Seah K."/>
            <person name="Emmerich C."/>
        </authorList>
    </citation>
    <scope>NUCLEOTIDE SEQUENCE</scope>
    <source>
        <strain evidence="1">DP1</strain>
    </source>
</reference>
<dbReference type="EMBL" id="CAMPGE010025037">
    <property type="protein sequence ID" value="CAI2382833.1"/>
    <property type="molecule type" value="Genomic_DNA"/>
</dbReference>
<comment type="caution">
    <text evidence="1">The sequence shown here is derived from an EMBL/GenBank/DDBJ whole genome shotgun (WGS) entry which is preliminary data.</text>
</comment>
<organism evidence="1 2">
    <name type="scientific">Euplotes crassus</name>
    <dbReference type="NCBI Taxonomy" id="5936"/>
    <lineage>
        <taxon>Eukaryota</taxon>
        <taxon>Sar</taxon>
        <taxon>Alveolata</taxon>
        <taxon>Ciliophora</taxon>
        <taxon>Intramacronucleata</taxon>
        <taxon>Spirotrichea</taxon>
        <taxon>Hypotrichia</taxon>
        <taxon>Euplotida</taxon>
        <taxon>Euplotidae</taxon>
        <taxon>Moneuplotes</taxon>
    </lineage>
</organism>
<name>A0AAD1Y1B6_EUPCR</name>
<dbReference type="Proteomes" id="UP001295684">
    <property type="component" value="Unassembled WGS sequence"/>
</dbReference>
<evidence type="ECO:0000313" key="2">
    <source>
        <dbReference type="Proteomes" id="UP001295684"/>
    </source>
</evidence>
<protein>
    <submittedName>
        <fullName evidence="1">Uncharacterized protein</fullName>
    </submittedName>
</protein>
<dbReference type="AlphaFoldDB" id="A0AAD1Y1B6"/>
<evidence type="ECO:0000313" key="1">
    <source>
        <dbReference type="EMBL" id="CAI2382833.1"/>
    </source>
</evidence>
<proteinExistence type="predicted"/>
<sequence>MNFSNEEITRGHQIFGLQEDYRGYAYFDSVFVRGKQAEGEEGEKEVEKDWSSFGIVDMSVMKEIVHKKSLMKSSRFAGKVDDNRVSKKSDSINLDYSENLNDISGNYEIPSEIQKVRRKSQQDLIQCYTSLSSDSEAHSARAKPRFDIEMKRALRLLKKFYKKLFKSDNYKIVQRRYVNCDTYRVSISMKSMLLSIFPQELVTDDLAYYTIGILGIKKPSEFHCREQTRREIKEFRKTINRFTQKQLLIAMQSDSLKVLVRLCISCFDDHSASILQQALDLEPE</sequence>
<accession>A0AAD1Y1B6</accession>
<gene>
    <name evidence="1" type="ORF">ECRASSUSDP1_LOCUS24321</name>
</gene>